<keyword evidence="4 6" id="KW-1133">Transmembrane helix</keyword>
<keyword evidence="2" id="KW-1003">Cell membrane</keyword>
<evidence type="ECO:0000256" key="1">
    <source>
        <dbReference type="ARBA" id="ARBA00004162"/>
    </source>
</evidence>
<evidence type="ECO:0000256" key="3">
    <source>
        <dbReference type="ARBA" id="ARBA00022692"/>
    </source>
</evidence>
<name>A0A7C3ARQ4_9BACT</name>
<evidence type="ECO:0000256" key="4">
    <source>
        <dbReference type="ARBA" id="ARBA00022989"/>
    </source>
</evidence>
<protein>
    <submittedName>
        <fullName evidence="8">PspC domain-containing protein</fullName>
    </submittedName>
</protein>
<accession>A0A7C3ARQ4</accession>
<evidence type="ECO:0000256" key="2">
    <source>
        <dbReference type="ARBA" id="ARBA00022475"/>
    </source>
</evidence>
<sequence>MATQRGLYRSRRHRIIAGVAGGLAERFGVPVWLVRFIWILLFIPGGLPGVVPYVLLWIIVPLEPEG</sequence>
<dbReference type="Pfam" id="PF04024">
    <property type="entry name" value="PspC"/>
    <property type="match status" value="1"/>
</dbReference>
<dbReference type="EMBL" id="DSID01000774">
    <property type="protein sequence ID" value="HEX71595.1"/>
    <property type="molecule type" value="Genomic_DNA"/>
</dbReference>
<evidence type="ECO:0000256" key="6">
    <source>
        <dbReference type="SAM" id="Phobius"/>
    </source>
</evidence>
<gene>
    <name evidence="8" type="ORF">ENP13_10210</name>
</gene>
<reference evidence="8" key="1">
    <citation type="journal article" date="2020" name="mSystems">
        <title>Genome- and Community-Level Interaction Insights into Carbon Utilization and Element Cycling Functions of Hydrothermarchaeota in Hydrothermal Sediment.</title>
        <authorList>
            <person name="Zhou Z."/>
            <person name="Liu Y."/>
            <person name="Xu W."/>
            <person name="Pan J."/>
            <person name="Luo Z.H."/>
            <person name="Li M."/>
        </authorList>
    </citation>
    <scope>NUCLEOTIDE SEQUENCE [LARGE SCALE GENOMIC DNA]</scope>
    <source>
        <strain evidence="8">SpSt-192</strain>
    </source>
</reference>
<proteinExistence type="predicted"/>
<dbReference type="AlphaFoldDB" id="A0A7C3ARQ4"/>
<feature type="domain" description="Phage shock protein PspC N-terminal" evidence="7">
    <location>
        <begin position="6"/>
        <end position="63"/>
    </location>
</feature>
<comment type="caution">
    <text evidence="8">The sequence shown here is derived from an EMBL/GenBank/DDBJ whole genome shotgun (WGS) entry which is preliminary data.</text>
</comment>
<comment type="subcellular location">
    <subcellularLocation>
        <location evidence="1">Cell membrane</location>
        <topology evidence="1">Single-pass membrane protein</topology>
    </subcellularLocation>
</comment>
<evidence type="ECO:0000313" key="8">
    <source>
        <dbReference type="EMBL" id="HEX71595.1"/>
    </source>
</evidence>
<evidence type="ECO:0000256" key="5">
    <source>
        <dbReference type="ARBA" id="ARBA00023136"/>
    </source>
</evidence>
<dbReference type="PANTHER" id="PTHR33885:SF3">
    <property type="entry name" value="PHAGE SHOCK PROTEIN C"/>
    <property type="match status" value="1"/>
</dbReference>
<dbReference type="InterPro" id="IPR052027">
    <property type="entry name" value="PspC"/>
</dbReference>
<dbReference type="GO" id="GO:0005886">
    <property type="term" value="C:plasma membrane"/>
    <property type="evidence" value="ECO:0007669"/>
    <property type="project" value="UniProtKB-SubCell"/>
</dbReference>
<evidence type="ECO:0000259" key="7">
    <source>
        <dbReference type="Pfam" id="PF04024"/>
    </source>
</evidence>
<keyword evidence="3 6" id="KW-0812">Transmembrane</keyword>
<feature type="transmembrane region" description="Helical" evidence="6">
    <location>
        <begin position="36"/>
        <end position="60"/>
    </location>
</feature>
<keyword evidence="5 6" id="KW-0472">Membrane</keyword>
<dbReference type="InterPro" id="IPR007168">
    <property type="entry name" value="Phageshock_PspC_N"/>
</dbReference>
<dbReference type="PANTHER" id="PTHR33885">
    <property type="entry name" value="PHAGE SHOCK PROTEIN C"/>
    <property type="match status" value="1"/>
</dbReference>
<organism evidence="8">
    <name type="scientific">Thermorudis sp</name>
    <dbReference type="NCBI Taxonomy" id="1969470"/>
    <lineage>
        <taxon>Bacteria</taxon>
        <taxon>Pseudomonadati</taxon>
        <taxon>Thermomicrobiota</taxon>
        <taxon>Thermomicrobia</taxon>
        <taxon>Thermomicrobia incertae sedis</taxon>
        <taxon>Thermorudis</taxon>
    </lineage>
</organism>